<dbReference type="InterPro" id="IPR001706">
    <property type="entry name" value="Ribosomal_bL35"/>
</dbReference>
<dbReference type="PROSITE" id="PS00936">
    <property type="entry name" value="RIBOSOMAL_L35"/>
    <property type="match status" value="1"/>
</dbReference>
<sequence length="102" mass="11725">MPRFRTTAPVSCAPLLFVSTLAMRTGMCFPQLQARAMGYKLKTKSAVKKRFKVNRNGLVKRAQANKRHIATKKTRERIRRLGKPVFVQGKIRKNILRMLGKK</sequence>
<dbReference type="EMBL" id="SHOA02000006">
    <property type="protein sequence ID" value="TDH66928.1"/>
    <property type="molecule type" value="Genomic_DNA"/>
</dbReference>
<dbReference type="InterPro" id="IPR021137">
    <property type="entry name" value="Ribosomal_bL35-like"/>
</dbReference>
<keyword evidence="5" id="KW-0732">Signal</keyword>
<dbReference type="GO" id="GO:0015934">
    <property type="term" value="C:large ribosomal subunit"/>
    <property type="evidence" value="ECO:0007669"/>
    <property type="project" value="TreeGrafter"/>
</dbReference>
<dbReference type="AlphaFoldDB" id="A0A976ICB4"/>
<dbReference type="KEGG" id="blac:94351037"/>
<evidence type="ECO:0000256" key="1">
    <source>
        <dbReference type="ARBA" id="ARBA00006598"/>
    </source>
</evidence>
<proteinExistence type="inferred from homology"/>
<accession>A0A976ICB4</accession>
<dbReference type="PANTHER" id="PTHR33343:SF1">
    <property type="entry name" value="LARGE RIBOSOMAL SUBUNIT PROTEIN BL35M"/>
    <property type="match status" value="1"/>
</dbReference>
<dbReference type="Gene3D" id="4.10.410.60">
    <property type="match status" value="1"/>
</dbReference>
<dbReference type="Proteomes" id="UP000294530">
    <property type="component" value="Unassembled WGS sequence"/>
</dbReference>
<name>A0A976ICB4_BRELC</name>
<dbReference type="Pfam" id="PF01632">
    <property type="entry name" value="Ribosomal_L35p"/>
    <property type="match status" value="1"/>
</dbReference>
<dbReference type="RefSeq" id="XP_067816427.1">
    <property type="nucleotide sequence ID" value="XM_067965366.1"/>
</dbReference>
<dbReference type="HAMAP" id="MF_00514">
    <property type="entry name" value="Ribosomal_bL35"/>
    <property type="match status" value="1"/>
</dbReference>
<gene>
    <name evidence="6" type="ORF">CCR75_007305</name>
</gene>
<evidence type="ECO:0000256" key="2">
    <source>
        <dbReference type="ARBA" id="ARBA00022980"/>
    </source>
</evidence>
<comment type="caution">
    <text evidence="6">The sequence shown here is derived from an EMBL/GenBank/DDBJ whole genome shotgun (WGS) entry which is preliminary data.</text>
</comment>
<evidence type="ECO:0000256" key="5">
    <source>
        <dbReference type="SAM" id="SignalP"/>
    </source>
</evidence>
<dbReference type="InterPro" id="IPR037229">
    <property type="entry name" value="Ribosomal_bL35_sf"/>
</dbReference>
<keyword evidence="2 4" id="KW-0689">Ribosomal protein</keyword>
<reference evidence="6 7" key="1">
    <citation type="journal article" date="2021" name="Genome Biol.">
        <title>AFLAP: assembly-free linkage analysis pipeline using k-mers from genome sequencing data.</title>
        <authorList>
            <person name="Fletcher K."/>
            <person name="Zhang L."/>
            <person name="Gil J."/>
            <person name="Han R."/>
            <person name="Cavanaugh K."/>
            <person name="Michelmore R."/>
        </authorList>
    </citation>
    <scope>NUCLEOTIDE SEQUENCE [LARGE SCALE GENOMIC DNA]</scope>
    <source>
        <strain evidence="6 7">SF5</strain>
    </source>
</reference>
<dbReference type="GeneID" id="94351037"/>
<evidence type="ECO:0000313" key="6">
    <source>
        <dbReference type="EMBL" id="TDH66928.1"/>
    </source>
</evidence>
<feature type="signal peptide" evidence="5">
    <location>
        <begin position="1"/>
        <end position="22"/>
    </location>
</feature>
<keyword evidence="7" id="KW-1185">Reference proteome</keyword>
<dbReference type="GO" id="GO:0003735">
    <property type="term" value="F:structural constituent of ribosome"/>
    <property type="evidence" value="ECO:0007669"/>
    <property type="project" value="InterPro"/>
</dbReference>
<comment type="similarity">
    <text evidence="1 4">Belongs to the bacterial ribosomal protein bL35 family.</text>
</comment>
<organism evidence="6 7">
    <name type="scientific">Bremia lactucae</name>
    <name type="common">Lettuce downy mildew</name>
    <dbReference type="NCBI Taxonomy" id="4779"/>
    <lineage>
        <taxon>Eukaryota</taxon>
        <taxon>Sar</taxon>
        <taxon>Stramenopiles</taxon>
        <taxon>Oomycota</taxon>
        <taxon>Peronosporomycetes</taxon>
        <taxon>Peronosporales</taxon>
        <taxon>Peronosporaceae</taxon>
        <taxon>Bremia</taxon>
    </lineage>
</organism>
<dbReference type="InterPro" id="IPR018265">
    <property type="entry name" value="Ribosomal_bL35_CS"/>
</dbReference>
<evidence type="ECO:0000313" key="7">
    <source>
        <dbReference type="Proteomes" id="UP000294530"/>
    </source>
</evidence>
<dbReference type="PRINTS" id="PR00064">
    <property type="entry name" value="RIBOSOMALL35"/>
</dbReference>
<evidence type="ECO:0000256" key="3">
    <source>
        <dbReference type="ARBA" id="ARBA00023274"/>
    </source>
</evidence>
<protein>
    <recommendedName>
        <fullName evidence="4">50S ribosomal protein L35</fullName>
    </recommendedName>
</protein>
<evidence type="ECO:0000256" key="4">
    <source>
        <dbReference type="RuleBase" id="RU000568"/>
    </source>
</evidence>
<dbReference type="GO" id="GO:0006412">
    <property type="term" value="P:translation"/>
    <property type="evidence" value="ECO:0007669"/>
    <property type="project" value="InterPro"/>
</dbReference>
<dbReference type="PANTHER" id="PTHR33343">
    <property type="entry name" value="54S RIBOSOMAL PROTEIN BL35M"/>
    <property type="match status" value="1"/>
</dbReference>
<keyword evidence="3 4" id="KW-0687">Ribonucleoprotein</keyword>
<dbReference type="OrthoDB" id="162638at2759"/>
<dbReference type="NCBIfam" id="TIGR00001">
    <property type="entry name" value="rpmI_bact"/>
    <property type="match status" value="1"/>
</dbReference>
<dbReference type="FunFam" id="4.10.410.60:FF:000001">
    <property type="entry name" value="50S ribosomal protein L35"/>
    <property type="match status" value="1"/>
</dbReference>
<feature type="chain" id="PRO_5037754572" description="50S ribosomal protein L35" evidence="5">
    <location>
        <begin position="23"/>
        <end position="102"/>
    </location>
</feature>
<dbReference type="SUPFAM" id="SSF143034">
    <property type="entry name" value="L35p-like"/>
    <property type="match status" value="1"/>
</dbReference>